<dbReference type="Proteomes" id="UP000050326">
    <property type="component" value="Unassembled WGS sequence"/>
</dbReference>
<name>A0A0P8YTQ8_9CLOT</name>
<keyword evidence="1" id="KW-0812">Transmembrane</keyword>
<comment type="caution">
    <text evidence="2">The sequence shown here is derived from an EMBL/GenBank/DDBJ whole genome shotgun (WGS) entry which is preliminary data.</text>
</comment>
<evidence type="ECO:0000313" key="3">
    <source>
        <dbReference type="Proteomes" id="UP000050326"/>
    </source>
</evidence>
<sequence length="149" mass="16688">MECSEVSIKLDEFIKNRLDESVMNSIKLHLSECRECSEELSVLREINGILAMDGQVSTDLGFTESVMQSLEKEREKRRRFIFESLPSVNLGASLILTGILIMLMNTGGMVTRWVDSSIQYSTDAIDRNVNTTSQSIDLLINNIINPGGK</sequence>
<organism evidence="2 3">
    <name type="scientific">Oxobacter pfennigii</name>
    <dbReference type="NCBI Taxonomy" id="36849"/>
    <lineage>
        <taxon>Bacteria</taxon>
        <taxon>Bacillati</taxon>
        <taxon>Bacillota</taxon>
        <taxon>Clostridia</taxon>
        <taxon>Eubacteriales</taxon>
        <taxon>Clostridiaceae</taxon>
        <taxon>Oxobacter</taxon>
    </lineage>
</organism>
<evidence type="ECO:0000313" key="2">
    <source>
        <dbReference type="EMBL" id="KPU43082.1"/>
    </source>
</evidence>
<accession>A0A0P8YTQ8</accession>
<dbReference type="EMBL" id="LKET01000043">
    <property type="protein sequence ID" value="KPU43082.1"/>
    <property type="molecule type" value="Genomic_DNA"/>
</dbReference>
<keyword evidence="1" id="KW-1133">Transmembrane helix</keyword>
<protein>
    <recommendedName>
        <fullName evidence="4">Zinc-finger domain-containing protein</fullName>
    </recommendedName>
</protein>
<feature type="transmembrane region" description="Helical" evidence="1">
    <location>
        <begin position="80"/>
        <end position="104"/>
    </location>
</feature>
<evidence type="ECO:0008006" key="4">
    <source>
        <dbReference type="Google" id="ProtNLM"/>
    </source>
</evidence>
<dbReference type="STRING" id="36849.OXPF_33320"/>
<evidence type="ECO:0000256" key="1">
    <source>
        <dbReference type="SAM" id="Phobius"/>
    </source>
</evidence>
<proteinExistence type="predicted"/>
<dbReference type="AlphaFoldDB" id="A0A0P8YTQ8"/>
<dbReference type="RefSeq" id="WP_054876328.1">
    <property type="nucleotide sequence ID" value="NZ_LKET01000043.1"/>
</dbReference>
<reference evidence="2 3" key="1">
    <citation type="submission" date="2015-09" db="EMBL/GenBank/DDBJ databases">
        <title>Genome sequence of Oxobacter pfennigii DSM 3222.</title>
        <authorList>
            <person name="Poehlein A."/>
            <person name="Bengelsdorf F.R."/>
            <person name="Schiel-Bengelsdorf B."/>
            <person name="Duerre P."/>
            <person name="Daniel R."/>
        </authorList>
    </citation>
    <scope>NUCLEOTIDE SEQUENCE [LARGE SCALE GENOMIC DNA]</scope>
    <source>
        <strain evidence="2 3">DSM 3222</strain>
    </source>
</reference>
<gene>
    <name evidence="2" type="ORF">OXPF_33320</name>
</gene>
<keyword evidence="1" id="KW-0472">Membrane</keyword>
<keyword evidence="3" id="KW-1185">Reference proteome</keyword>